<protein>
    <submittedName>
        <fullName evidence="1">Uncharacterized protein</fullName>
    </submittedName>
</protein>
<name>A0A7S9SUZ8_9VIRU</name>
<accession>A0A7S9SUZ8</accession>
<proteinExistence type="predicted"/>
<evidence type="ECO:0000313" key="1">
    <source>
        <dbReference type="EMBL" id="QPI16745.1"/>
    </source>
</evidence>
<reference evidence="1" key="1">
    <citation type="submission" date="2020-08" db="EMBL/GenBank/DDBJ databases">
        <title>Bridging the membrane lipid divide: bacteria of the FCB group superphylum have the potential to synthesize archaeal ether lipids.</title>
        <authorList>
            <person name="Villanueva L."/>
            <person name="von Meijenfeldt F.A.B."/>
            <person name="Westbye A.B."/>
            <person name="Yadav S."/>
            <person name="Hopmans E.C."/>
            <person name="Dutilh B.E."/>
            <person name="Sinninghe Damste J.S."/>
        </authorList>
    </citation>
    <scope>NUCLEOTIDE SEQUENCE</scope>
    <source>
        <strain evidence="1">NIOZ-UU159</strain>
    </source>
</reference>
<gene>
    <name evidence="1" type="ORF">NIOZUU159_00240</name>
</gene>
<dbReference type="EMBL" id="MW030599">
    <property type="protein sequence ID" value="QPI16745.1"/>
    <property type="molecule type" value="Genomic_DNA"/>
</dbReference>
<sequence length="365" mass="43369">MHNKCIYCNYCKENYKTVWKHQTKCIYKPTFLDKHYDNIISNEILKKEHSDIKYIATKNNITPSHTSYGDKLHIEIYTDEKLEGKQIDFDIIFIDQNHKMKGIQIEINNVEFNKEHVEGSDKYTIELLESNLQNKDKINKLWNTIKHRFIDDLLSLCRILPLIIDLPDEIDTIVYSQWLLDNGFNFEYKFGDKELKFHNNFKDRIINELKIKNLYIGSQIISYDISRKNIYNDEKKLESTDYLIKACNVCLCYTKNQGTGPDKYIVEININNINIDIEFASQNAFWDKNEQNYIIYDELGNMILKESKAFKNVNGEVVWFPIYNSYYEDNIEINNIKAVLDIEKSKNVLDGLSYWNIHFNLIIDH</sequence>
<organism evidence="1">
    <name type="scientific">Virus NIOZ-UU159</name>
    <dbReference type="NCBI Taxonomy" id="2763270"/>
    <lineage>
        <taxon>Viruses</taxon>
    </lineage>
</organism>